<keyword evidence="2" id="KW-0067">ATP-binding</keyword>
<evidence type="ECO:0000259" key="3">
    <source>
        <dbReference type="PROSITE" id="PS50893"/>
    </source>
</evidence>
<keyword evidence="1" id="KW-0547">Nucleotide-binding</keyword>
<dbReference type="EMBL" id="HBEM01008948">
    <property type="protein sequence ID" value="CAD8441344.1"/>
    <property type="molecule type" value="Transcribed_RNA"/>
</dbReference>
<dbReference type="InterPro" id="IPR003439">
    <property type="entry name" value="ABC_transporter-like_ATP-bd"/>
</dbReference>
<feature type="domain" description="ABC transporter" evidence="3">
    <location>
        <begin position="1"/>
        <end position="330"/>
    </location>
</feature>
<dbReference type="InterPro" id="IPR039421">
    <property type="entry name" value="Type_1_exporter"/>
</dbReference>
<name>A0A7S0GRN0_9EUKA</name>
<dbReference type="PROSITE" id="PS50893">
    <property type="entry name" value="ABC_TRANSPORTER_2"/>
    <property type="match status" value="1"/>
</dbReference>
<gene>
    <name evidence="4" type="ORF">LAMO00422_LOCUS6236</name>
</gene>
<dbReference type="InterPro" id="IPR003593">
    <property type="entry name" value="AAA+_ATPase"/>
</dbReference>
<dbReference type="Gene3D" id="3.40.50.300">
    <property type="entry name" value="P-loop containing nucleotide triphosphate hydrolases"/>
    <property type="match status" value="2"/>
</dbReference>
<dbReference type="PANTHER" id="PTHR24221:SF281">
    <property type="entry name" value="ABC TRANSPORTER H FAMILY MEMBER 4"/>
    <property type="match status" value="1"/>
</dbReference>
<dbReference type="Pfam" id="PF00005">
    <property type="entry name" value="ABC_tran"/>
    <property type="match status" value="1"/>
</dbReference>
<dbReference type="GO" id="GO:0042626">
    <property type="term" value="F:ATPase-coupled transmembrane transporter activity"/>
    <property type="evidence" value="ECO:0007669"/>
    <property type="project" value="TreeGrafter"/>
</dbReference>
<accession>A0A7S0GRN0</accession>
<evidence type="ECO:0000256" key="1">
    <source>
        <dbReference type="ARBA" id="ARBA00022741"/>
    </source>
</evidence>
<dbReference type="InterPro" id="IPR027417">
    <property type="entry name" value="P-loop_NTPase"/>
</dbReference>
<dbReference type="GO" id="GO:0005524">
    <property type="term" value="F:ATP binding"/>
    <property type="evidence" value="ECO:0007669"/>
    <property type="project" value="UniProtKB-KW"/>
</dbReference>
<evidence type="ECO:0000313" key="4">
    <source>
        <dbReference type="EMBL" id="CAD8441344.1"/>
    </source>
</evidence>
<evidence type="ECO:0000256" key="2">
    <source>
        <dbReference type="ARBA" id="ARBA00022840"/>
    </source>
</evidence>
<dbReference type="SMART" id="SM00382">
    <property type="entry name" value="AAA"/>
    <property type="match status" value="1"/>
</dbReference>
<proteinExistence type="predicted"/>
<organism evidence="4">
    <name type="scientific">Amorphochlora amoebiformis</name>
    <dbReference type="NCBI Taxonomy" id="1561963"/>
    <lineage>
        <taxon>Eukaryota</taxon>
        <taxon>Sar</taxon>
        <taxon>Rhizaria</taxon>
        <taxon>Cercozoa</taxon>
        <taxon>Chlorarachniophyceae</taxon>
        <taxon>Amorphochlora</taxon>
    </lineage>
</organism>
<sequence>MERGRSYLVVGRNRSGKSTLMKVLCRILDPSRMDITLNGRPFHTVERTHLRQMLSYVAQRPFIFEGTIAENIALGRTSAASEQVGKAAELAGVFMSELPTSAPNEDSQLARRGRKRMARPWARRPPFLQWIASRAWSLTLAGTHALRKALNTDPDPQDLNLELDYPLLSSKTRERLREQAEKIKKNLAAARLVALSSPTVQSPSEGPLSADDKRKVLEARTSTRGENLSGGFAQSVALARVFLRPEAQIVVLDEAMSQMDSVKRNTHVLPNLFRFVRKHNQTLIIVSHDVPTVAKHVDRIFVMDRGRCVHQGSHAELISKKSPEYLRLLSGRKELNLGEGESKTSFEMIGSHNRPPRHLGGPTAQRMFRGKLT</sequence>
<dbReference type="AlphaFoldDB" id="A0A7S0GRN0"/>
<dbReference type="GO" id="GO:0016020">
    <property type="term" value="C:membrane"/>
    <property type="evidence" value="ECO:0007669"/>
    <property type="project" value="TreeGrafter"/>
</dbReference>
<reference evidence="4" key="1">
    <citation type="submission" date="2021-01" db="EMBL/GenBank/DDBJ databases">
        <authorList>
            <person name="Corre E."/>
            <person name="Pelletier E."/>
            <person name="Niang G."/>
            <person name="Scheremetjew M."/>
            <person name="Finn R."/>
            <person name="Kale V."/>
            <person name="Holt S."/>
            <person name="Cochrane G."/>
            <person name="Meng A."/>
            <person name="Brown T."/>
            <person name="Cohen L."/>
        </authorList>
    </citation>
    <scope>NUCLEOTIDE SEQUENCE</scope>
    <source>
        <strain evidence="4">CCMP2058</strain>
    </source>
</reference>
<protein>
    <recommendedName>
        <fullName evidence="3">ABC transporter domain-containing protein</fullName>
    </recommendedName>
</protein>
<dbReference type="PANTHER" id="PTHR24221">
    <property type="entry name" value="ATP-BINDING CASSETTE SUB-FAMILY B"/>
    <property type="match status" value="1"/>
</dbReference>
<dbReference type="SUPFAM" id="SSF52540">
    <property type="entry name" value="P-loop containing nucleoside triphosphate hydrolases"/>
    <property type="match status" value="1"/>
</dbReference>
<dbReference type="GO" id="GO:0016887">
    <property type="term" value="F:ATP hydrolysis activity"/>
    <property type="evidence" value="ECO:0007669"/>
    <property type="project" value="InterPro"/>
</dbReference>